<keyword evidence="3" id="KW-1133">Transmembrane helix</keyword>
<evidence type="ECO:0000313" key="4">
    <source>
        <dbReference type="EMBL" id="CAE0138184.1"/>
    </source>
</evidence>
<organism evidence="4">
    <name type="scientific">Prasinoderma singulare</name>
    <dbReference type="NCBI Taxonomy" id="676789"/>
    <lineage>
        <taxon>Eukaryota</taxon>
        <taxon>Viridiplantae</taxon>
        <taxon>Prasinodermophyta</taxon>
        <taxon>Prasinodermophyceae</taxon>
        <taxon>Prasinodermales</taxon>
        <taxon>Prasinodermaceae</taxon>
        <taxon>Prasinoderma</taxon>
    </lineage>
</organism>
<protein>
    <submittedName>
        <fullName evidence="4">Uncharacterized protein</fullName>
    </submittedName>
</protein>
<dbReference type="AlphaFoldDB" id="A0A7S3FDV3"/>
<feature type="transmembrane region" description="Helical" evidence="3">
    <location>
        <begin position="55"/>
        <end position="76"/>
    </location>
</feature>
<reference evidence="4" key="1">
    <citation type="submission" date="2021-01" db="EMBL/GenBank/DDBJ databases">
        <authorList>
            <person name="Corre E."/>
            <person name="Pelletier E."/>
            <person name="Niang G."/>
            <person name="Scheremetjew M."/>
            <person name="Finn R."/>
            <person name="Kale V."/>
            <person name="Holt S."/>
            <person name="Cochrane G."/>
            <person name="Meng A."/>
            <person name="Brown T."/>
            <person name="Cohen L."/>
        </authorList>
    </citation>
    <scope>NUCLEOTIDE SEQUENCE</scope>
    <source>
        <strain evidence="4">RCC927</strain>
    </source>
</reference>
<proteinExistence type="predicted"/>
<keyword evidence="1" id="KW-0175">Coiled coil</keyword>
<feature type="coiled-coil region" evidence="1">
    <location>
        <begin position="265"/>
        <end position="299"/>
    </location>
</feature>
<name>A0A7S3FDV3_9VIRI</name>
<evidence type="ECO:0000256" key="1">
    <source>
        <dbReference type="SAM" id="Coils"/>
    </source>
</evidence>
<gene>
    <name evidence="4" type="ORF">PSIN1315_LOCUS6780</name>
</gene>
<feature type="compositionally biased region" description="Low complexity" evidence="2">
    <location>
        <begin position="8"/>
        <end position="24"/>
    </location>
</feature>
<keyword evidence="3" id="KW-0812">Transmembrane</keyword>
<sequence>MFGAAPPASRGLSASTAASSRGRTAGSDALSARLFERPPCWGRFRRLPRVSENPGWAVLAFLAFAALGVTAALWTYPSVADAARGEARVFNACLVVGLDAATGCVRVQLLHAPRATQCVYPRDAAQGGAAARLRFVEAHPVGLELPCYYPQPQDADVPLAIEFEGTPSVALAYVSLVVLLLPLLVCCYSSYRSLGPLLPPKLSRVEDEVLPWIVRATESGADAATHAAEGRLDAGMTDLRDQLSYEKQRRLALEANFEREKQERLEQAERGRVDVEGAIANVQNRAEDADQAAQAAVAALLAKKERKKKRAKSRQQSRM</sequence>
<evidence type="ECO:0000256" key="3">
    <source>
        <dbReference type="SAM" id="Phobius"/>
    </source>
</evidence>
<feature type="region of interest" description="Disordered" evidence="2">
    <location>
        <begin position="1"/>
        <end position="24"/>
    </location>
</feature>
<keyword evidence="3" id="KW-0472">Membrane</keyword>
<feature type="transmembrane region" description="Helical" evidence="3">
    <location>
        <begin position="170"/>
        <end position="191"/>
    </location>
</feature>
<evidence type="ECO:0000256" key="2">
    <source>
        <dbReference type="SAM" id="MobiDB-lite"/>
    </source>
</evidence>
<accession>A0A7S3FDV3</accession>
<dbReference type="EMBL" id="HBHY01010488">
    <property type="protein sequence ID" value="CAE0138184.1"/>
    <property type="molecule type" value="Transcribed_RNA"/>
</dbReference>